<reference evidence="1" key="1">
    <citation type="journal article" date="2014" name="Front. Microbiol.">
        <title>High frequency of phylogenetically diverse reductive dehalogenase-homologous genes in deep subseafloor sedimentary metagenomes.</title>
        <authorList>
            <person name="Kawai M."/>
            <person name="Futagami T."/>
            <person name="Toyoda A."/>
            <person name="Takaki Y."/>
            <person name="Nishi S."/>
            <person name="Hori S."/>
            <person name="Arai W."/>
            <person name="Tsubouchi T."/>
            <person name="Morono Y."/>
            <person name="Uchiyama I."/>
            <person name="Ito T."/>
            <person name="Fujiyama A."/>
            <person name="Inagaki F."/>
            <person name="Takami H."/>
        </authorList>
    </citation>
    <scope>NUCLEOTIDE SEQUENCE</scope>
    <source>
        <strain evidence="1">Expedition CK06-06</strain>
    </source>
</reference>
<protein>
    <submittedName>
        <fullName evidence="1">Uncharacterized protein</fullName>
    </submittedName>
</protein>
<evidence type="ECO:0000313" key="1">
    <source>
        <dbReference type="EMBL" id="GAF69080.1"/>
    </source>
</evidence>
<sequence length="86" mass="9334">SSGRLEHDVTRAMGIHTSISHRTTELSGALSTSPMRVRTERKVFFNDNDRNLAAANQGDWTIFSVSGVPVGDADGVTDIDVTPYDL</sequence>
<accession>X0SZ54</accession>
<gene>
    <name evidence="1" type="ORF">S01H1_07455</name>
</gene>
<dbReference type="AlphaFoldDB" id="X0SZ54"/>
<name>X0SZ54_9ZZZZ</name>
<organism evidence="1">
    <name type="scientific">marine sediment metagenome</name>
    <dbReference type="NCBI Taxonomy" id="412755"/>
    <lineage>
        <taxon>unclassified sequences</taxon>
        <taxon>metagenomes</taxon>
        <taxon>ecological metagenomes</taxon>
    </lineage>
</organism>
<dbReference type="EMBL" id="BARS01003844">
    <property type="protein sequence ID" value="GAF69080.1"/>
    <property type="molecule type" value="Genomic_DNA"/>
</dbReference>
<comment type="caution">
    <text evidence="1">The sequence shown here is derived from an EMBL/GenBank/DDBJ whole genome shotgun (WGS) entry which is preliminary data.</text>
</comment>
<feature type="non-terminal residue" evidence="1">
    <location>
        <position position="1"/>
    </location>
</feature>
<proteinExistence type="predicted"/>